<evidence type="ECO:0000313" key="1">
    <source>
        <dbReference type="EMBL" id="MBX19215.1"/>
    </source>
</evidence>
<protein>
    <submittedName>
        <fullName evidence="1">Protein translation factor SUI1 isogeny</fullName>
    </submittedName>
</protein>
<proteinExistence type="predicted"/>
<dbReference type="EMBL" id="GGEC01038731">
    <property type="protein sequence ID" value="MBX19215.1"/>
    <property type="molecule type" value="Transcribed_RNA"/>
</dbReference>
<organism evidence="1">
    <name type="scientific">Rhizophora mucronata</name>
    <name type="common">Asiatic mangrove</name>
    <dbReference type="NCBI Taxonomy" id="61149"/>
    <lineage>
        <taxon>Eukaryota</taxon>
        <taxon>Viridiplantae</taxon>
        <taxon>Streptophyta</taxon>
        <taxon>Embryophyta</taxon>
        <taxon>Tracheophyta</taxon>
        <taxon>Spermatophyta</taxon>
        <taxon>Magnoliopsida</taxon>
        <taxon>eudicotyledons</taxon>
        <taxon>Gunneridae</taxon>
        <taxon>Pentapetalae</taxon>
        <taxon>rosids</taxon>
        <taxon>fabids</taxon>
        <taxon>Malpighiales</taxon>
        <taxon>Rhizophoraceae</taxon>
        <taxon>Rhizophora</taxon>
    </lineage>
</organism>
<dbReference type="AlphaFoldDB" id="A0A2P2LMM7"/>
<sequence length="136" mass="15926">MKLRVGNFGKWWKDRLCVLTYCKERKRRVPFLGLALFGKDRDWILCPKIAICHFSASLNFCSVSKWRYLYMDFSDNVLCSGSSIWRLCLLFLGQPCKDSDFTYMIAGQRWRKIIGHNPASLSVICVKIKTKKKSHH</sequence>
<accession>A0A2P2LMM7</accession>
<reference evidence="1" key="1">
    <citation type="submission" date="2018-02" db="EMBL/GenBank/DDBJ databases">
        <title>Rhizophora mucronata_Transcriptome.</title>
        <authorList>
            <person name="Meera S.P."/>
            <person name="Sreeshan A."/>
            <person name="Augustine A."/>
        </authorList>
    </citation>
    <scope>NUCLEOTIDE SEQUENCE</scope>
    <source>
        <tissue evidence="1">Leaf</tissue>
    </source>
</reference>
<name>A0A2P2LMM7_RHIMU</name>